<name>A0A645CJE1_9ZZZZ</name>
<protein>
    <submittedName>
        <fullName evidence="1">Uncharacterized protein</fullName>
    </submittedName>
</protein>
<evidence type="ECO:0000313" key="1">
    <source>
        <dbReference type="EMBL" id="MPM77066.1"/>
    </source>
</evidence>
<gene>
    <name evidence="1" type="ORF">SDC9_124065</name>
</gene>
<sequence>MPSVKNCRLNEAVVVLPEAMVTVCEAGLVSWVPRFSTVPLYPVIWMVQVPGVRPSMAILPPSRKFCDSNTTPNGPVPDTCITLIAMLALSGRMDFAPARSDTRDKEPHLCSMSEQESRKIRLIRAIRTKRVKD</sequence>
<dbReference type="AlphaFoldDB" id="A0A645CJE1"/>
<proteinExistence type="predicted"/>
<dbReference type="EMBL" id="VSSQ01027692">
    <property type="protein sequence ID" value="MPM77066.1"/>
    <property type="molecule type" value="Genomic_DNA"/>
</dbReference>
<accession>A0A645CJE1</accession>
<reference evidence="1" key="1">
    <citation type="submission" date="2019-08" db="EMBL/GenBank/DDBJ databases">
        <authorList>
            <person name="Kucharzyk K."/>
            <person name="Murdoch R.W."/>
            <person name="Higgins S."/>
            <person name="Loffler F."/>
        </authorList>
    </citation>
    <scope>NUCLEOTIDE SEQUENCE</scope>
</reference>
<organism evidence="1">
    <name type="scientific">bioreactor metagenome</name>
    <dbReference type="NCBI Taxonomy" id="1076179"/>
    <lineage>
        <taxon>unclassified sequences</taxon>
        <taxon>metagenomes</taxon>
        <taxon>ecological metagenomes</taxon>
    </lineage>
</organism>
<comment type="caution">
    <text evidence="1">The sequence shown here is derived from an EMBL/GenBank/DDBJ whole genome shotgun (WGS) entry which is preliminary data.</text>
</comment>